<dbReference type="GeneID" id="85314040"/>
<evidence type="ECO:0008006" key="3">
    <source>
        <dbReference type="Google" id="ProtNLM"/>
    </source>
</evidence>
<proteinExistence type="predicted"/>
<evidence type="ECO:0000313" key="2">
    <source>
        <dbReference type="Proteomes" id="UP001244011"/>
    </source>
</evidence>
<dbReference type="Proteomes" id="UP001244011">
    <property type="component" value="Unassembled WGS sequence"/>
</dbReference>
<comment type="caution">
    <text evidence="1">The sequence shown here is derived from an EMBL/GenBank/DDBJ whole genome shotgun (WGS) entry which is preliminary data.</text>
</comment>
<dbReference type="RefSeq" id="XP_060288268.1">
    <property type="nucleotide sequence ID" value="XM_060430853.1"/>
</dbReference>
<gene>
    <name evidence="1" type="ORF">QBC33DRAFT_575755</name>
</gene>
<dbReference type="EMBL" id="MU838998">
    <property type="protein sequence ID" value="KAK1772055.1"/>
    <property type="molecule type" value="Genomic_DNA"/>
</dbReference>
<dbReference type="AlphaFoldDB" id="A0AAJ0C8E0"/>
<accession>A0AAJ0C8E0</accession>
<evidence type="ECO:0000313" key="1">
    <source>
        <dbReference type="EMBL" id="KAK1772055.1"/>
    </source>
</evidence>
<organism evidence="1 2">
    <name type="scientific">Phialemonium atrogriseum</name>
    <dbReference type="NCBI Taxonomy" id="1093897"/>
    <lineage>
        <taxon>Eukaryota</taxon>
        <taxon>Fungi</taxon>
        <taxon>Dikarya</taxon>
        <taxon>Ascomycota</taxon>
        <taxon>Pezizomycotina</taxon>
        <taxon>Sordariomycetes</taxon>
        <taxon>Sordariomycetidae</taxon>
        <taxon>Cephalothecales</taxon>
        <taxon>Cephalothecaceae</taxon>
        <taxon>Phialemonium</taxon>
    </lineage>
</organism>
<keyword evidence="2" id="KW-1185">Reference proteome</keyword>
<reference evidence="1" key="1">
    <citation type="submission" date="2023-06" db="EMBL/GenBank/DDBJ databases">
        <title>Genome-scale phylogeny and comparative genomics of the fungal order Sordariales.</title>
        <authorList>
            <consortium name="Lawrence Berkeley National Laboratory"/>
            <person name="Hensen N."/>
            <person name="Bonometti L."/>
            <person name="Westerberg I."/>
            <person name="Brannstrom I.O."/>
            <person name="Guillou S."/>
            <person name="Cros-Aarteil S."/>
            <person name="Calhoun S."/>
            <person name="Haridas S."/>
            <person name="Kuo A."/>
            <person name="Mondo S."/>
            <person name="Pangilinan J."/>
            <person name="Riley R."/>
            <person name="Labutti K."/>
            <person name="Andreopoulos B."/>
            <person name="Lipzen A."/>
            <person name="Chen C."/>
            <person name="Yanf M."/>
            <person name="Daum C."/>
            <person name="Ng V."/>
            <person name="Clum A."/>
            <person name="Steindorff A."/>
            <person name="Ohm R."/>
            <person name="Martin F."/>
            <person name="Silar P."/>
            <person name="Natvig D."/>
            <person name="Lalanne C."/>
            <person name="Gautier V."/>
            <person name="Ament-Velasquez S.L."/>
            <person name="Kruys A."/>
            <person name="Hutchinson M.I."/>
            <person name="Powell A.J."/>
            <person name="Barry K."/>
            <person name="Miller A.N."/>
            <person name="Grigoriev I.V."/>
            <person name="Debuchy R."/>
            <person name="Gladieux P."/>
            <person name="Thoren M.H."/>
            <person name="Johannesson H."/>
        </authorList>
    </citation>
    <scope>NUCLEOTIDE SEQUENCE</scope>
    <source>
        <strain evidence="1">8032-3</strain>
    </source>
</reference>
<name>A0AAJ0C8E0_9PEZI</name>
<protein>
    <recommendedName>
        <fullName evidence="3">Aminoglycoside phosphotransferase domain-containing protein</fullName>
    </recommendedName>
</protein>
<sequence length="442" mass="51100">MMGIEFDFFNRDPIAYESAVRHEDNIINKIGWVPATQELYKCLCYPPQRRGIAELTSLHLSLNGDSHRNFRCIVPKPITWIRGSLSVYLPIHEEDEVGKTVRKVLDCAKVLMRCPMAHKSRPLYIRWVTAIRQYIAALLRRPIPSQYVQHPSNHFRKTGYTLLDYVEPATGQMLSHDGTISLTNRPLRCGMAILENDGAPRVMHRNDTYTCVEPYVSDMLTFHDGQGCRYQMAVRALLRAICFRYEDRDLRHSPFVIQFTDLHASNILWNITSVIDLEWICAQPPEMLDLPYWIAGQGIDEVGDGENLETYVKTREELIQLPEDEERKLALDREFSVPVPVSKIMRRAWSCKASWFTHCLDSDNGMYAPFDQHLRPKFIPFYLTEKMEALISKFWREGAHGVVAQKLKETEDYVQTLRKLFGKDMEIPNGKEILASCGSPEE</sequence>